<comment type="caution">
    <text evidence="1">The sequence shown here is derived from an EMBL/GenBank/DDBJ whole genome shotgun (WGS) entry which is preliminary data.</text>
</comment>
<evidence type="ECO:0000313" key="1">
    <source>
        <dbReference type="EMBL" id="PGQ07545.1"/>
    </source>
</evidence>
<gene>
    <name evidence="1" type="ORF">COA08_18910</name>
</gene>
<accession>A0A2A8UAP3</accession>
<sequence>MNLLKNQECPYCASSVEDCCAEWEEGRHYVEWNSCNKKYQVEPIYEFKGFEIEKVCEHCNEAEEDCYCDDEEKENKIGVI</sequence>
<evidence type="ECO:0000313" key="2">
    <source>
        <dbReference type="Proteomes" id="UP000221438"/>
    </source>
</evidence>
<dbReference type="Proteomes" id="UP000221438">
    <property type="component" value="Unassembled WGS sequence"/>
</dbReference>
<reference evidence="1 2" key="1">
    <citation type="submission" date="2017-09" db="EMBL/GenBank/DDBJ databases">
        <title>Large-scale bioinformatics analysis of Bacillus genomes uncovers conserved roles of natural products in bacterial physiology.</title>
        <authorList>
            <consortium name="Agbiome Team Llc"/>
            <person name="Bleich R.M."/>
            <person name="Grubbs K.J."/>
            <person name="Santa Maria K.C."/>
            <person name="Allen S.E."/>
            <person name="Farag S."/>
            <person name="Shank E.A."/>
            <person name="Bowers A."/>
        </authorList>
    </citation>
    <scope>NUCLEOTIDE SEQUENCE [LARGE SCALE GENOMIC DNA]</scope>
    <source>
        <strain evidence="1 2">AFS046104</strain>
    </source>
</reference>
<name>A0A2A8UAP3_BACCE</name>
<proteinExistence type="predicted"/>
<protein>
    <submittedName>
        <fullName evidence="1">Uncharacterized protein</fullName>
    </submittedName>
</protein>
<dbReference type="EMBL" id="NUJQ01000024">
    <property type="protein sequence ID" value="PGQ07545.1"/>
    <property type="molecule type" value="Genomic_DNA"/>
</dbReference>
<organism evidence="1 2">
    <name type="scientific">Bacillus cereus</name>
    <dbReference type="NCBI Taxonomy" id="1396"/>
    <lineage>
        <taxon>Bacteria</taxon>
        <taxon>Bacillati</taxon>
        <taxon>Bacillota</taxon>
        <taxon>Bacilli</taxon>
        <taxon>Bacillales</taxon>
        <taxon>Bacillaceae</taxon>
        <taxon>Bacillus</taxon>
        <taxon>Bacillus cereus group</taxon>
    </lineage>
</organism>
<dbReference type="AlphaFoldDB" id="A0A2A8UAP3"/>
<dbReference type="RefSeq" id="WP_097829864.1">
    <property type="nucleotide sequence ID" value="NZ_NTUE01000007.1"/>
</dbReference>